<dbReference type="PANTHER" id="PTHR43060:SF15">
    <property type="entry name" value="3-HYDROXYISOBUTYRATE DEHYDROGENASE-LIKE 1, MITOCHONDRIAL-RELATED"/>
    <property type="match status" value="1"/>
</dbReference>
<evidence type="ECO:0000313" key="2">
    <source>
        <dbReference type="EMBL" id="GAA5207416.1"/>
    </source>
</evidence>
<dbReference type="InterPro" id="IPR002204">
    <property type="entry name" value="3-OH-isobutyrate_DH-rel_CS"/>
</dbReference>
<name>A0ABP9T2S4_9ACTN</name>
<dbReference type="Pfam" id="PF03446">
    <property type="entry name" value="NAD_binding_2"/>
    <property type="match status" value="1"/>
</dbReference>
<evidence type="ECO:0000259" key="1">
    <source>
        <dbReference type="Pfam" id="PF03446"/>
    </source>
</evidence>
<keyword evidence="3" id="KW-1185">Reference proteome</keyword>
<dbReference type="SUPFAM" id="SSF51735">
    <property type="entry name" value="NAD(P)-binding Rossmann-fold domains"/>
    <property type="match status" value="1"/>
</dbReference>
<protein>
    <recommendedName>
        <fullName evidence="1">6-phosphogluconate dehydrogenase NADP-binding domain-containing protein</fullName>
    </recommendedName>
</protein>
<dbReference type="InterPro" id="IPR036291">
    <property type="entry name" value="NAD(P)-bd_dom_sf"/>
</dbReference>
<proteinExistence type="predicted"/>
<dbReference type="Gene3D" id="3.40.50.720">
    <property type="entry name" value="NAD(P)-binding Rossmann-like Domain"/>
    <property type="match status" value="1"/>
</dbReference>
<dbReference type="PROSITE" id="PS00895">
    <property type="entry name" value="3_HYDROXYISOBUT_DH"/>
    <property type="match status" value="1"/>
</dbReference>
<gene>
    <name evidence="2" type="ORF">GCM10023323_22840</name>
</gene>
<reference evidence="3" key="1">
    <citation type="journal article" date="2019" name="Int. J. Syst. Evol. Microbiol.">
        <title>The Global Catalogue of Microorganisms (GCM) 10K type strain sequencing project: providing services to taxonomists for standard genome sequencing and annotation.</title>
        <authorList>
            <consortium name="The Broad Institute Genomics Platform"/>
            <consortium name="The Broad Institute Genome Sequencing Center for Infectious Disease"/>
            <person name="Wu L."/>
            <person name="Ma J."/>
        </authorList>
    </citation>
    <scope>NUCLEOTIDE SEQUENCE [LARGE SCALE GENOMIC DNA]</scope>
    <source>
        <strain evidence="3">JCM 18306</strain>
    </source>
</reference>
<dbReference type="Proteomes" id="UP001499878">
    <property type="component" value="Unassembled WGS sequence"/>
</dbReference>
<feature type="domain" description="6-phosphogluconate dehydrogenase NADP-binding" evidence="1">
    <location>
        <begin position="3"/>
        <end position="164"/>
    </location>
</feature>
<organism evidence="2 3">
    <name type="scientific">Streptomyces thinghirensis</name>
    <dbReference type="NCBI Taxonomy" id="551547"/>
    <lineage>
        <taxon>Bacteria</taxon>
        <taxon>Bacillati</taxon>
        <taxon>Actinomycetota</taxon>
        <taxon>Actinomycetes</taxon>
        <taxon>Kitasatosporales</taxon>
        <taxon>Streptomycetaceae</taxon>
        <taxon>Streptomyces</taxon>
    </lineage>
</organism>
<evidence type="ECO:0000313" key="3">
    <source>
        <dbReference type="Proteomes" id="UP001499878"/>
    </source>
</evidence>
<dbReference type="PANTHER" id="PTHR43060">
    <property type="entry name" value="3-HYDROXYISOBUTYRATE DEHYDROGENASE-LIKE 1, MITOCHONDRIAL-RELATED"/>
    <property type="match status" value="1"/>
</dbReference>
<dbReference type="InterPro" id="IPR006115">
    <property type="entry name" value="6PGDH_NADP-bd"/>
</dbReference>
<dbReference type="EMBL" id="BAABJR010000005">
    <property type="protein sequence ID" value="GAA5207416.1"/>
    <property type="molecule type" value="Genomic_DNA"/>
</dbReference>
<accession>A0ABP9T2S4</accession>
<comment type="caution">
    <text evidence="2">The sequence shown here is derived from an EMBL/GenBank/DDBJ whole genome shotgun (WGS) entry which is preliminary data.</text>
</comment>
<sequence>MAKIGFIGLGIMGSPMAVNLVRAGHQVTGWNRTPEKTAPLVAAGGRAADTIAEAVRDAEFVLTMLPAGPQVEAVAYGPDGILSNVRPGTLLIDHSSISPETSRTLGAKAKAKEYGERVLDAPLSGGEAGAVEAVLSLMVGGDVDDFLVARPVLEAMGSTMVHCGPHGAGQTVKAANQMIVAVNLQACASPASTWLRHWRC</sequence>